<gene>
    <name evidence="11" type="ORF">EGW08_010725</name>
</gene>
<keyword evidence="5" id="KW-0418">Kinase</keyword>
<dbReference type="SMART" id="SM00220">
    <property type="entry name" value="S_TKc"/>
    <property type="match status" value="1"/>
</dbReference>
<keyword evidence="3" id="KW-0808">Transferase</keyword>
<keyword evidence="4" id="KW-0547">Nucleotide-binding</keyword>
<evidence type="ECO:0000256" key="1">
    <source>
        <dbReference type="ARBA" id="ARBA00012513"/>
    </source>
</evidence>
<dbReference type="PANTHER" id="PTHR43895:SF32">
    <property type="entry name" value="SERINE_THREONINE-PROTEIN KINASE CHK1"/>
    <property type="match status" value="1"/>
</dbReference>
<evidence type="ECO:0000259" key="10">
    <source>
        <dbReference type="PROSITE" id="PS50011"/>
    </source>
</evidence>
<dbReference type="SUPFAM" id="SSF56112">
    <property type="entry name" value="Protein kinase-like (PK-like)"/>
    <property type="match status" value="1"/>
</dbReference>
<protein>
    <recommendedName>
        <fullName evidence="1">non-specific serine/threonine protein kinase</fullName>
        <ecNumber evidence="1">2.7.11.1</ecNumber>
    </recommendedName>
</protein>
<evidence type="ECO:0000256" key="2">
    <source>
        <dbReference type="ARBA" id="ARBA00022527"/>
    </source>
</evidence>
<evidence type="ECO:0000256" key="4">
    <source>
        <dbReference type="ARBA" id="ARBA00022741"/>
    </source>
</evidence>
<evidence type="ECO:0000256" key="9">
    <source>
        <dbReference type="SAM" id="MobiDB-lite"/>
    </source>
</evidence>
<comment type="catalytic activity">
    <reaction evidence="7">
        <text>L-threonyl-[protein] + ATP = O-phospho-L-threonyl-[protein] + ADP + H(+)</text>
        <dbReference type="Rhea" id="RHEA:46608"/>
        <dbReference type="Rhea" id="RHEA-COMP:11060"/>
        <dbReference type="Rhea" id="RHEA-COMP:11605"/>
        <dbReference type="ChEBI" id="CHEBI:15378"/>
        <dbReference type="ChEBI" id="CHEBI:30013"/>
        <dbReference type="ChEBI" id="CHEBI:30616"/>
        <dbReference type="ChEBI" id="CHEBI:61977"/>
        <dbReference type="ChEBI" id="CHEBI:456216"/>
        <dbReference type="EC" id="2.7.11.1"/>
    </reaction>
</comment>
<comment type="caution">
    <text evidence="11">The sequence shown here is derived from an EMBL/GenBank/DDBJ whole genome shotgun (WGS) entry which is preliminary data.</text>
</comment>
<dbReference type="GO" id="GO:0005524">
    <property type="term" value="F:ATP binding"/>
    <property type="evidence" value="ECO:0007669"/>
    <property type="project" value="UniProtKB-KW"/>
</dbReference>
<dbReference type="GO" id="GO:0007165">
    <property type="term" value="P:signal transduction"/>
    <property type="evidence" value="ECO:0007669"/>
    <property type="project" value="TreeGrafter"/>
</dbReference>
<reference evidence="11 12" key="1">
    <citation type="submission" date="2019-01" db="EMBL/GenBank/DDBJ databases">
        <title>A draft genome assembly of the solar-powered sea slug Elysia chlorotica.</title>
        <authorList>
            <person name="Cai H."/>
            <person name="Li Q."/>
            <person name="Fang X."/>
            <person name="Li J."/>
            <person name="Curtis N.E."/>
            <person name="Altenburger A."/>
            <person name="Shibata T."/>
            <person name="Feng M."/>
            <person name="Maeda T."/>
            <person name="Schwartz J.A."/>
            <person name="Shigenobu S."/>
            <person name="Lundholm N."/>
            <person name="Nishiyama T."/>
            <person name="Yang H."/>
            <person name="Hasebe M."/>
            <person name="Li S."/>
            <person name="Pierce S.K."/>
            <person name="Wang J."/>
        </authorList>
    </citation>
    <scope>NUCLEOTIDE SEQUENCE [LARGE SCALE GENOMIC DNA]</scope>
    <source>
        <strain evidence="11">EC2010</strain>
        <tissue evidence="11">Whole organism of an adult</tissue>
    </source>
</reference>
<feature type="region of interest" description="Disordered" evidence="9">
    <location>
        <begin position="1"/>
        <end position="30"/>
    </location>
</feature>
<accession>A0A3S1HKR7</accession>
<evidence type="ECO:0000256" key="3">
    <source>
        <dbReference type="ARBA" id="ARBA00022679"/>
    </source>
</evidence>
<sequence>MAPHPLNLKRKSGNANEEAGNQTISSPIQTAHAPVRRDINEPLLTVNEFGPAQYYGLRFVRELSCENSYVSLCERDQHPNEQVVVKIIPKDVEGETHSFNKRYASEISALKKVSHKHIIKMLDCHSFDTYNAILLEFCPYGTLFDNIMSNRIRRLGVMSTIFLHLSLAVLYLHEKRILHRDIKPSNILFGEDGRAILSDFDRAKFLSKSEHLVTGQAGTRIYYAPEVLKYSHIPYDGFKADIYACGLVLFMMVNRQRLHSGDDVWNRLDNLPWVRRCPVSGYLEEIMQHVLHPNPAKRWGIRDITSYLKERQGAFQDVVDAKM</sequence>
<evidence type="ECO:0000256" key="5">
    <source>
        <dbReference type="ARBA" id="ARBA00022777"/>
    </source>
</evidence>
<comment type="catalytic activity">
    <reaction evidence="8">
        <text>L-seryl-[protein] + ATP = O-phospho-L-seryl-[protein] + ADP + H(+)</text>
        <dbReference type="Rhea" id="RHEA:17989"/>
        <dbReference type="Rhea" id="RHEA-COMP:9863"/>
        <dbReference type="Rhea" id="RHEA-COMP:11604"/>
        <dbReference type="ChEBI" id="CHEBI:15378"/>
        <dbReference type="ChEBI" id="CHEBI:29999"/>
        <dbReference type="ChEBI" id="CHEBI:30616"/>
        <dbReference type="ChEBI" id="CHEBI:83421"/>
        <dbReference type="ChEBI" id="CHEBI:456216"/>
        <dbReference type="EC" id="2.7.11.1"/>
    </reaction>
</comment>
<organism evidence="11 12">
    <name type="scientific">Elysia chlorotica</name>
    <name type="common">Eastern emerald elysia</name>
    <name type="synonym">Sea slug</name>
    <dbReference type="NCBI Taxonomy" id="188477"/>
    <lineage>
        <taxon>Eukaryota</taxon>
        <taxon>Metazoa</taxon>
        <taxon>Spiralia</taxon>
        <taxon>Lophotrochozoa</taxon>
        <taxon>Mollusca</taxon>
        <taxon>Gastropoda</taxon>
        <taxon>Heterobranchia</taxon>
        <taxon>Euthyneura</taxon>
        <taxon>Panpulmonata</taxon>
        <taxon>Sacoglossa</taxon>
        <taxon>Placobranchoidea</taxon>
        <taxon>Plakobranchidae</taxon>
        <taxon>Elysia</taxon>
    </lineage>
</organism>
<dbReference type="Proteomes" id="UP000271974">
    <property type="component" value="Unassembled WGS sequence"/>
</dbReference>
<dbReference type="PANTHER" id="PTHR43895">
    <property type="entry name" value="CALCIUM/CALMODULIN-DEPENDENT PROTEIN KINASE KINASE-RELATED"/>
    <property type="match status" value="1"/>
</dbReference>
<evidence type="ECO:0000313" key="11">
    <source>
        <dbReference type="EMBL" id="RUS81518.1"/>
    </source>
</evidence>
<keyword evidence="2" id="KW-0723">Serine/threonine-protein kinase</keyword>
<evidence type="ECO:0000256" key="7">
    <source>
        <dbReference type="ARBA" id="ARBA00047899"/>
    </source>
</evidence>
<dbReference type="EC" id="2.7.11.1" evidence="1"/>
<evidence type="ECO:0000313" key="12">
    <source>
        <dbReference type="Proteomes" id="UP000271974"/>
    </source>
</evidence>
<dbReference type="Gene3D" id="1.10.510.10">
    <property type="entry name" value="Transferase(Phosphotransferase) domain 1"/>
    <property type="match status" value="1"/>
</dbReference>
<dbReference type="InterPro" id="IPR011009">
    <property type="entry name" value="Kinase-like_dom_sf"/>
</dbReference>
<dbReference type="PROSITE" id="PS00108">
    <property type="entry name" value="PROTEIN_KINASE_ST"/>
    <property type="match status" value="1"/>
</dbReference>
<feature type="domain" description="Protein kinase" evidence="10">
    <location>
        <begin position="43"/>
        <end position="308"/>
    </location>
</feature>
<dbReference type="PROSITE" id="PS50011">
    <property type="entry name" value="PROTEIN_KINASE_DOM"/>
    <property type="match status" value="1"/>
</dbReference>
<dbReference type="CDD" id="cd00180">
    <property type="entry name" value="PKc"/>
    <property type="match status" value="1"/>
</dbReference>
<dbReference type="AlphaFoldDB" id="A0A3S1HKR7"/>
<dbReference type="GO" id="GO:0004674">
    <property type="term" value="F:protein serine/threonine kinase activity"/>
    <property type="evidence" value="ECO:0007669"/>
    <property type="project" value="UniProtKB-KW"/>
</dbReference>
<dbReference type="EMBL" id="RQTK01000333">
    <property type="protein sequence ID" value="RUS81518.1"/>
    <property type="molecule type" value="Genomic_DNA"/>
</dbReference>
<evidence type="ECO:0000256" key="8">
    <source>
        <dbReference type="ARBA" id="ARBA00048679"/>
    </source>
</evidence>
<evidence type="ECO:0000256" key="6">
    <source>
        <dbReference type="ARBA" id="ARBA00022840"/>
    </source>
</evidence>
<dbReference type="InterPro" id="IPR008271">
    <property type="entry name" value="Ser/Thr_kinase_AS"/>
</dbReference>
<name>A0A3S1HKR7_ELYCH</name>
<keyword evidence="6" id="KW-0067">ATP-binding</keyword>
<dbReference type="Pfam" id="PF00069">
    <property type="entry name" value="Pkinase"/>
    <property type="match status" value="1"/>
</dbReference>
<dbReference type="OrthoDB" id="8596411at2759"/>
<dbReference type="InterPro" id="IPR000719">
    <property type="entry name" value="Prot_kinase_dom"/>
</dbReference>
<feature type="compositionally biased region" description="Polar residues" evidence="9">
    <location>
        <begin position="13"/>
        <end position="29"/>
    </location>
</feature>
<proteinExistence type="predicted"/>
<dbReference type="STRING" id="188477.A0A3S1HKR7"/>
<keyword evidence="12" id="KW-1185">Reference proteome</keyword>